<comment type="subcellular location">
    <subcellularLocation>
        <location evidence="1">Nucleus</location>
    </subcellularLocation>
</comment>
<organism evidence="5 6">
    <name type="scientific">Zootermopsis nevadensis</name>
    <name type="common">Dampwood termite</name>
    <dbReference type="NCBI Taxonomy" id="136037"/>
    <lineage>
        <taxon>Eukaryota</taxon>
        <taxon>Metazoa</taxon>
        <taxon>Ecdysozoa</taxon>
        <taxon>Arthropoda</taxon>
        <taxon>Hexapoda</taxon>
        <taxon>Insecta</taxon>
        <taxon>Pterygota</taxon>
        <taxon>Neoptera</taxon>
        <taxon>Polyneoptera</taxon>
        <taxon>Dictyoptera</taxon>
        <taxon>Blattodea</taxon>
        <taxon>Blattoidea</taxon>
        <taxon>Termitoidae</taxon>
        <taxon>Termopsidae</taxon>
        <taxon>Zootermopsis</taxon>
    </lineage>
</organism>
<evidence type="ECO:0000313" key="6">
    <source>
        <dbReference type="Proteomes" id="UP000027135"/>
    </source>
</evidence>
<evidence type="ECO:0000256" key="3">
    <source>
        <dbReference type="SAM" id="MobiDB-lite"/>
    </source>
</evidence>
<dbReference type="GO" id="GO:0005694">
    <property type="term" value="C:chromosome"/>
    <property type="evidence" value="ECO:0007669"/>
    <property type="project" value="InterPro"/>
</dbReference>
<keyword evidence="2" id="KW-0539">Nucleus</keyword>
<dbReference type="EMBL" id="KK852463">
    <property type="protein sequence ID" value="KDR23333.1"/>
    <property type="molecule type" value="Genomic_DNA"/>
</dbReference>
<dbReference type="GO" id="GO:0006355">
    <property type="term" value="P:regulation of DNA-templated transcription"/>
    <property type="evidence" value="ECO:0007669"/>
    <property type="project" value="InterPro"/>
</dbReference>
<evidence type="ECO:0000256" key="1">
    <source>
        <dbReference type="ARBA" id="ARBA00004123"/>
    </source>
</evidence>
<dbReference type="InterPro" id="IPR013257">
    <property type="entry name" value="SRI"/>
</dbReference>
<name>A0A067RJY4_ZOONE</name>
<dbReference type="eggNOG" id="ENOG502S6V2">
    <property type="taxonomic scope" value="Eukaryota"/>
</dbReference>
<accession>A0A067RJY4</accession>
<evidence type="ECO:0000256" key="2">
    <source>
        <dbReference type="ARBA" id="ARBA00023242"/>
    </source>
</evidence>
<reference evidence="5 6" key="1">
    <citation type="journal article" date="2014" name="Nat. Commun.">
        <title>Molecular traces of alternative social organization in a termite genome.</title>
        <authorList>
            <person name="Terrapon N."/>
            <person name="Li C."/>
            <person name="Robertson H.M."/>
            <person name="Ji L."/>
            <person name="Meng X."/>
            <person name="Booth W."/>
            <person name="Chen Z."/>
            <person name="Childers C.P."/>
            <person name="Glastad K.M."/>
            <person name="Gokhale K."/>
            <person name="Gowin J."/>
            <person name="Gronenberg W."/>
            <person name="Hermansen R.A."/>
            <person name="Hu H."/>
            <person name="Hunt B.G."/>
            <person name="Huylmans A.K."/>
            <person name="Khalil S.M."/>
            <person name="Mitchell R.D."/>
            <person name="Munoz-Torres M.C."/>
            <person name="Mustard J.A."/>
            <person name="Pan H."/>
            <person name="Reese J.T."/>
            <person name="Scharf M.E."/>
            <person name="Sun F."/>
            <person name="Vogel H."/>
            <person name="Xiao J."/>
            <person name="Yang W."/>
            <person name="Yang Z."/>
            <person name="Yang Z."/>
            <person name="Zhou J."/>
            <person name="Zhu J."/>
            <person name="Brent C.S."/>
            <person name="Elsik C.G."/>
            <person name="Goodisman M.A."/>
            <person name="Liberles D.A."/>
            <person name="Roe R.M."/>
            <person name="Vargo E.L."/>
            <person name="Vilcinskas A."/>
            <person name="Wang J."/>
            <person name="Bornberg-Bauer E."/>
            <person name="Korb J."/>
            <person name="Zhang G."/>
            <person name="Liebig J."/>
        </authorList>
    </citation>
    <scope>NUCLEOTIDE SEQUENCE [LARGE SCALE GENOMIC DNA]</scope>
    <source>
        <tissue evidence="5">Whole organism</tissue>
    </source>
</reference>
<evidence type="ECO:0000313" key="5">
    <source>
        <dbReference type="EMBL" id="KDR23333.1"/>
    </source>
</evidence>
<feature type="region of interest" description="Disordered" evidence="3">
    <location>
        <begin position="312"/>
        <end position="339"/>
    </location>
</feature>
<protein>
    <recommendedName>
        <fullName evidence="4">Set2 Rpb1 interacting domain-containing protein</fullName>
    </recommendedName>
</protein>
<sequence>MGSHVKEKEITSFDVKELEEQIAIPLKQMIQEDEAEEQNYIGEAVTRLTGNVRACYLNHLEKILMKNYEVCCEDCSEWPLNQEDVIKCAIQMERKALRSCMVVILYQRAMTRLATDIKKHTEQLKLYRQLKDCITSDSVLSDKTTQTGAHIGYTDKATQIDMVTTGLQHAAVESHNLETETKPEASPFSLTDQCFQPSTVKMEPSVPEAVNKEPIQGIPIPVYVSGMSTTSVRSTEYFTVNGIEHIPYYEMNQEFVPNINTDSLFHYSIISNEIPTPVNHNGGLTETFSSEQNRNEKEPYEWSIIEKQTRMNARRNAAPTKTVVSKRKSSNVQQHENFSDGTLYDNTVNDLDLEECPRMSIDDRISSVLRREAYHFSKGEQLHDKIITKDDREPSAWTVEKCHQQKLLHAKIFETCFDVRKRGRMRLRFLELFSSDSDDCFDVDEHVTNFKDRIARWVVESLMPYYREGRILSRPLFKFLARHIADTLLLKNHVPDEADVEQCVIDFFSHHDVIKNEDDVKL</sequence>
<evidence type="ECO:0000259" key="4">
    <source>
        <dbReference type="Pfam" id="PF08236"/>
    </source>
</evidence>
<gene>
    <name evidence="5" type="ORF">L798_05294</name>
</gene>
<feature type="domain" description="Set2 Rpb1 interacting" evidence="4">
    <location>
        <begin position="453"/>
        <end position="508"/>
    </location>
</feature>
<proteinExistence type="predicted"/>
<dbReference type="Pfam" id="PF08236">
    <property type="entry name" value="SRI"/>
    <property type="match status" value="1"/>
</dbReference>
<dbReference type="Proteomes" id="UP000027135">
    <property type="component" value="Unassembled WGS sequence"/>
</dbReference>
<dbReference type="AlphaFoldDB" id="A0A067RJY4"/>
<keyword evidence="6" id="KW-1185">Reference proteome</keyword>
<feature type="compositionally biased region" description="Polar residues" evidence="3">
    <location>
        <begin position="330"/>
        <end position="339"/>
    </location>
</feature>
<dbReference type="InParanoid" id="A0A067RJY4"/>
<dbReference type="OMA" id="RNHHKPT"/>